<sequence>LPKRRANDSKGRISPGQPVHPSRFPIREIPP</sequence>
<organism evidence="2">
    <name type="scientific">marine metagenome</name>
    <dbReference type="NCBI Taxonomy" id="408172"/>
    <lineage>
        <taxon>unclassified sequences</taxon>
        <taxon>metagenomes</taxon>
        <taxon>ecological metagenomes</taxon>
    </lineage>
</organism>
<gene>
    <name evidence="2" type="ORF">METZ01_LOCUS243865</name>
</gene>
<evidence type="ECO:0000256" key="1">
    <source>
        <dbReference type="SAM" id="MobiDB-lite"/>
    </source>
</evidence>
<protein>
    <submittedName>
        <fullName evidence="2">Uncharacterized protein</fullName>
    </submittedName>
</protein>
<accession>A0A382HX25</accession>
<feature type="compositionally biased region" description="Basic and acidic residues" evidence="1">
    <location>
        <begin position="1"/>
        <end position="11"/>
    </location>
</feature>
<proteinExistence type="predicted"/>
<evidence type="ECO:0000313" key="2">
    <source>
        <dbReference type="EMBL" id="SVB91011.1"/>
    </source>
</evidence>
<feature type="region of interest" description="Disordered" evidence="1">
    <location>
        <begin position="1"/>
        <end position="31"/>
    </location>
</feature>
<dbReference type="EMBL" id="UINC01063404">
    <property type="protein sequence ID" value="SVB91011.1"/>
    <property type="molecule type" value="Genomic_DNA"/>
</dbReference>
<name>A0A382HX25_9ZZZZ</name>
<reference evidence="2" key="1">
    <citation type="submission" date="2018-05" db="EMBL/GenBank/DDBJ databases">
        <authorList>
            <person name="Lanie J.A."/>
            <person name="Ng W.-L."/>
            <person name="Kazmierczak K.M."/>
            <person name="Andrzejewski T.M."/>
            <person name="Davidsen T.M."/>
            <person name="Wayne K.J."/>
            <person name="Tettelin H."/>
            <person name="Glass J.I."/>
            <person name="Rusch D."/>
            <person name="Podicherti R."/>
            <person name="Tsui H.-C.T."/>
            <person name="Winkler M.E."/>
        </authorList>
    </citation>
    <scope>NUCLEOTIDE SEQUENCE</scope>
</reference>
<feature type="non-terminal residue" evidence="2">
    <location>
        <position position="1"/>
    </location>
</feature>
<dbReference type="AlphaFoldDB" id="A0A382HX25"/>
<feature type="non-terminal residue" evidence="2">
    <location>
        <position position="31"/>
    </location>
</feature>